<feature type="compositionally biased region" description="Basic residues" evidence="1">
    <location>
        <begin position="302"/>
        <end position="321"/>
    </location>
</feature>
<dbReference type="EMBL" id="CADCTI010000001">
    <property type="protein sequence ID" value="CAA9209208.1"/>
    <property type="molecule type" value="Genomic_DNA"/>
</dbReference>
<feature type="non-terminal residue" evidence="2">
    <location>
        <position position="426"/>
    </location>
</feature>
<organism evidence="2">
    <name type="scientific">uncultured Blastococcus sp</name>
    <dbReference type="NCBI Taxonomy" id="217144"/>
    <lineage>
        <taxon>Bacteria</taxon>
        <taxon>Bacillati</taxon>
        <taxon>Actinomycetota</taxon>
        <taxon>Actinomycetes</taxon>
        <taxon>Geodermatophilales</taxon>
        <taxon>Geodermatophilaceae</taxon>
        <taxon>Blastococcus</taxon>
        <taxon>environmental samples</taxon>
    </lineage>
</organism>
<feature type="compositionally biased region" description="Low complexity" evidence="1">
    <location>
        <begin position="224"/>
        <end position="234"/>
    </location>
</feature>
<reference evidence="2" key="1">
    <citation type="submission" date="2020-02" db="EMBL/GenBank/DDBJ databases">
        <authorList>
            <person name="Meier V. D."/>
        </authorList>
    </citation>
    <scope>NUCLEOTIDE SEQUENCE</scope>
    <source>
        <strain evidence="2">AVDCRST_MAG57</strain>
    </source>
</reference>
<evidence type="ECO:0000313" key="2">
    <source>
        <dbReference type="EMBL" id="CAA9209208.1"/>
    </source>
</evidence>
<feature type="compositionally biased region" description="Basic and acidic residues" evidence="1">
    <location>
        <begin position="393"/>
        <end position="409"/>
    </location>
</feature>
<feature type="compositionally biased region" description="Basic and acidic residues" evidence="1">
    <location>
        <begin position="328"/>
        <end position="340"/>
    </location>
</feature>
<feature type="compositionally biased region" description="Basic residues" evidence="1">
    <location>
        <begin position="43"/>
        <end position="60"/>
    </location>
</feature>
<name>A0A6J4GY87_9ACTN</name>
<feature type="compositionally biased region" description="Low complexity" evidence="1">
    <location>
        <begin position="89"/>
        <end position="108"/>
    </location>
</feature>
<feature type="compositionally biased region" description="Low complexity" evidence="1">
    <location>
        <begin position="33"/>
        <end position="42"/>
    </location>
</feature>
<feature type="non-terminal residue" evidence="2">
    <location>
        <position position="1"/>
    </location>
</feature>
<proteinExistence type="predicted"/>
<feature type="compositionally biased region" description="Basic residues" evidence="1">
    <location>
        <begin position="79"/>
        <end position="88"/>
    </location>
</feature>
<feature type="compositionally biased region" description="Basic residues" evidence="1">
    <location>
        <begin position="355"/>
        <end position="364"/>
    </location>
</feature>
<evidence type="ECO:0000256" key="1">
    <source>
        <dbReference type="SAM" id="MobiDB-lite"/>
    </source>
</evidence>
<protein>
    <submittedName>
        <fullName evidence="2">L-lactate dehydrogenase</fullName>
    </submittedName>
</protein>
<feature type="region of interest" description="Disordered" evidence="1">
    <location>
        <begin position="1"/>
        <end position="146"/>
    </location>
</feature>
<feature type="region of interest" description="Disordered" evidence="1">
    <location>
        <begin position="158"/>
        <end position="426"/>
    </location>
</feature>
<gene>
    <name evidence="2" type="ORF">AVDCRST_MAG57-11</name>
</gene>
<accession>A0A6J4GY87</accession>
<feature type="compositionally biased region" description="Low complexity" evidence="1">
    <location>
        <begin position="286"/>
        <end position="301"/>
    </location>
</feature>
<feature type="compositionally biased region" description="Basic residues" evidence="1">
    <location>
        <begin position="109"/>
        <end position="126"/>
    </location>
</feature>
<feature type="compositionally biased region" description="Low complexity" evidence="1">
    <location>
        <begin position="372"/>
        <end position="381"/>
    </location>
</feature>
<feature type="compositionally biased region" description="Basic residues" evidence="1">
    <location>
        <begin position="169"/>
        <end position="184"/>
    </location>
</feature>
<sequence length="426" mass="45774">GCSRRRPEKAERGLPRGGLRPRADGARRRARAARAGETGARRPGVRLRGRRRRGRGHPARQRGGVRQVGRRPPGAARRQQPRHLRRIVRPATARSAAARPGGRAGARAPRGRSRRRPRRGGHRRAHGLLQPGLGVDGGLRRRDGRRAAVVPAVLVDLRRAGREPGGSGRGRRLRRAGRHPRHHDARLAPARPRPGPPAVRAGQGHRAVHVGPGLPPARGRARGGYRTPRAAAPAHSGRRAGAGDDGEGVAGVVPRQPAFPAPPRRGRDLPGHLLPPVDHLGRSRLAAVEDAAADPAQGSAAPRRRPPRARRGRGRHGRQHPRWAAGRPVDRRAGRAARDRGCRRRPGTGAAGQRHPQRRRRVHRGGAGCLGGPARPALRVGAGAGRRGGRAAGDLRRARRVRPDAGPDRAHRRRPALARPPAPRGL</sequence>
<feature type="compositionally biased region" description="Low complexity" evidence="1">
    <location>
        <begin position="61"/>
        <end position="78"/>
    </location>
</feature>
<dbReference type="AlphaFoldDB" id="A0A6J4GY87"/>